<evidence type="ECO:0000313" key="1">
    <source>
        <dbReference type="EMBL" id="MXY96111.1"/>
    </source>
</evidence>
<name>A0A6B0Z049_9CHLR</name>
<proteinExistence type="predicted"/>
<dbReference type="EMBL" id="VXRG01000186">
    <property type="protein sequence ID" value="MXY96111.1"/>
    <property type="molecule type" value="Genomic_DNA"/>
</dbReference>
<comment type="caution">
    <text evidence="1">The sequence shown here is derived from an EMBL/GenBank/DDBJ whole genome shotgun (WGS) entry which is preliminary data.</text>
</comment>
<dbReference type="SUPFAM" id="SSF101386">
    <property type="entry name" value="all-alpha NTP pyrophosphatases"/>
    <property type="match status" value="1"/>
</dbReference>
<organism evidence="1">
    <name type="scientific">Caldilineaceae bacterium SB0664_bin_27</name>
    <dbReference type="NCBI Taxonomy" id="2605260"/>
    <lineage>
        <taxon>Bacteria</taxon>
        <taxon>Bacillati</taxon>
        <taxon>Chloroflexota</taxon>
        <taxon>Caldilineae</taxon>
        <taxon>Caldilineales</taxon>
        <taxon>Caldilineaceae</taxon>
    </lineage>
</organism>
<dbReference type="Gene3D" id="1.10.287.1080">
    <property type="entry name" value="MazG-like"/>
    <property type="match status" value="1"/>
</dbReference>
<gene>
    <name evidence="1" type="ORF">F4Y42_21935</name>
</gene>
<reference evidence="1" key="1">
    <citation type="submission" date="2019-09" db="EMBL/GenBank/DDBJ databases">
        <title>Characterisation of the sponge microbiome using genome-centric metagenomics.</title>
        <authorList>
            <person name="Engelberts J.P."/>
            <person name="Robbins S.J."/>
            <person name="De Goeij J.M."/>
            <person name="Aranda M."/>
            <person name="Bell S.C."/>
            <person name="Webster N.S."/>
        </authorList>
    </citation>
    <scope>NUCLEOTIDE SEQUENCE</scope>
    <source>
        <strain evidence="1">SB0664_bin_27</strain>
    </source>
</reference>
<sequence>MIDKLYRIAEGLNNRFQDGDDPFYIVTRLAEECGEVASQVSHFERKGVKTMKLGSPDRAAFAKELQDVMRAVVQLAIHYDLKAELEASVDRSYREIVIEGIVDPLPEELEDRKA</sequence>
<accession>A0A6B0Z049</accession>
<dbReference type="AlphaFoldDB" id="A0A6B0Z049"/>
<protein>
    <submittedName>
        <fullName evidence="1">Uncharacterized protein</fullName>
    </submittedName>
</protein>